<reference evidence="2 3" key="1">
    <citation type="journal article" date="2021" name="Elife">
        <title>Chloroplast acquisition without the gene transfer in kleptoplastic sea slugs, Plakobranchus ocellatus.</title>
        <authorList>
            <person name="Maeda T."/>
            <person name="Takahashi S."/>
            <person name="Yoshida T."/>
            <person name="Shimamura S."/>
            <person name="Takaki Y."/>
            <person name="Nagai Y."/>
            <person name="Toyoda A."/>
            <person name="Suzuki Y."/>
            <person name="Arimoto A."/>
            <person name="Ishii H."/>
            <person name="Satoh N."/>
            <person name="Nishiyama T."/>
            <person name="Hasebe M."/>
            <person name="Maruyama T."/>
            <person name="Minagawa J."/>
            <person name="Obokata J."/>
            <person name="Shigenobu S."/>
        </authorList>
    </citation>
    <scope>NUCLEOTIDE SEQUENCE [LARGE SCALE GENOMIC DNA]</scope>
</reference>
<protein>
    <submittedName>
        <fullName evidence="2">Uncharacterized protein</fullName>
    </submittedName>
</protein>
<evidence type="ECO:0000313" key="3">
    <source>
        <dbReference type="Proteomes" id="UP000762676"/>
    </source>
</evidence>
<accession>A0AAV4FAS4</accession>
<dbReference type="Proteomes" id="UP000762676">
    <property type="component" value="Unassembled WGS sequence"/>
</dbReference>
<keyword evidence="3" id="KW-1185">Reference proteome</keyword>
<gene>
    <name evidence="2" type="ORF">ElyMa_000315200</name>
</gene>
<proteinExistence type="predicted"/>
<name>A0AAV4FAS4_9GAST</name>
<evidence type="ECO:0000313" key="2">
    <source>
        <dbReference type="EMBL" id="GFR69971.1"/>
    </source>
</evidence>
<comment type="caution">
    <text evidence="2">The sequence shown here is derived from an EMBL/GenBank/DDBJ whole genome shotgun (WGS) entry which is preliminary data.</text>
</comment>
<organism evidence="2 3">
    <name type="scientific">Elysia marginata</name>
    <dbReference type="NCBI Taxonomy" id="1093978"/>
    <lineage>
        <taxon>Eukaryota</taxon>
        <taxon>Metazoa</taxon>
        <taxon>Spiralia</taxon>
        <taxon>Lophotrochozoa</taxon>
        <taxon>Mollusca</taxon>
        <taxon>Gastropoda</taxon>
        <taxon>Heterobranchia</taxon>
        <taxon>Euthyneura</taxon>
        <taxon>Panpulmonata</taxon>
        <taxon>Sacoglossa</taxon>
        <taxon>Placobranchoidea</taxon>
        <taxon>Plakobranchidae</taxon>
        <taxon>Elysia</taxon>
    </lineage>
</organism>
<feature type="region of interest" description="Disordered" evidence="1">
    <location>
        <begin position="1"/>
        <end position="20"/>
    </location>
</feature>
<sequence>MAAGTVRPPDVHRSGGTTSSQCLLPGSLTLGHHRGRFVTIQFEGSRTQQLLMASSYCRRSYRNQDLELSLKRHRIGETLEQSVGGSHWAIHGATLPGAVFIRTFMHRNLFEDLGAQPFNFNLGRFDSGSRSRSL</sequence>
<dbReference type="EMBL" id="BMAT01000636">
    <property type="protein sequence ID" value="GFR69971.1"/>
    <property type="molecule type" value="Genomic_DNA"/>
</dbReference>
<dbReference type="AlphaFoldDB" id="A0AAV4FAS4"/>
<evidence type="ECO:0000256" key="1">
    <source>
        <dbReference type="SAM" id="MobiDB-lite"/>
    </source>
</evidence>